<feature type="transmembrane region" description="Helical" evidence="8">
    <location>
        <begin position="409"/>
        <end position="427"/>
    </location>
</feature>
<evidence type="ECO:0000313" key="11">
    <source>
        <dbReference type="Proteomes" id="UP000001062"/>
    </source>
</evidence>
<proteinExistence type="predicted"/>
<dbReference type="Proteomes" id="UP000001062">
    <property type="component" value="Chromosome"/>
</dbReference>
<dbReference type="GO" id="GO:0000030">
    <property type="term" value="F:mannosyltransferase activity"/>
    <property type="evidence" value="ECO:0007669"/>
    <property type="project" value="InterPro"/>
</dbReference>
<feature type="transmembrane region" description="Helical" evidence="8">
    <location>
        <begin position="119"/>
        <end position="141"/>
    </location>
</feature>
<dbReference type="AlphaFoldDB" id="F2JY55"/>
<feature type="transmembrane region" description="Helical" evidence="8">
    <location>
        <begin position="359"/>
        <end position="378"/>
    </location>
</feature>
<keyword evidence="11" id="KW-1185">Reference proteome</keyword>
<dbReference type="GO" id="GO:0016763">
    <property type="term" value="F:pentosyltransferase activity"/>
    <property type="evidence" value="ECO:0007669"/>
    <property type="project" value="TreeGrafter"/>
</dbReference>
<evidence type="ECO:0000313" key="10">
    <source>
        <dbReference type="EMBL" id="ADZ90791.1"/>
    </source>
</evidence>
<dbReference type="InterPro" id="IPR050297">
    <property type="entry name" value="LipidA_mod_glycosyltrf_83"/>
</dbReference>
<evidence type="ECO:0000256" key="3">
    <source>
        <dbReference type="ARBA" id="ARBA00022676"/>
    </source>
</evidence>
<keyword evidence="6 8" id="KW-1133">Transmembrane helix</keyword>
<dbReference type="GO" id="GO:0010041">
    <property type="term" value="P:response to iron(III) ion"/>
    <property type="evidence" value="ECO:0007669"/>
    <property type="project" value="TreeGrafter"/>
</dbReference>
<keyword evidence="2" id="KW-1003">Cell membrane</keyword>
<dbReference type="Pfam" id="PF02366">
    <property type="entry name" value="PMT"/>
    <property type="match status" value="1"/>
</dbReference>
<keyword evidence="3" id="KW-0328">Glycosyltransferase</keyword>
<feature type="transmembrane region" description="Helical" evidence="8">
    <location>
        <begin position="300"/>
        <end position="320"/>
    </location>
</feature>
<keyword evidence="4 10" id="KW-0808">Transferase</keyword>
<sequence length="537" mass="61287">MKTLSLNKYHLISLIAVCLILRLISLGLYPLMDTTEARYALMANIMLETHNWITPMFDYGVPFWGKPPMFTWISSLGLSLFGNNEFGNNEFGVRCFHWFAGVFTIVCVYLFCKKQFNQTILGWFAAAVLASTTPFLIFIGAVMTDSLLTLSMTGALLCFWQAINIDADKTSDRPHSQKSKNQGTYFKFGFFAFLGMGLLAKGPVILILVAISIGSWALFSGVFSQLPFISYLIMLWRSLPWIKGTLLMLAIALPWYLLAEYKTPGFLNYFLIGEHLKRFLVSGWHGDLYGTAHKHIRGTIWLYGIIALLPWSPFLIWKLFQPNKRFGAKDKRVKQQHGVLENRNDRKSNKTLYRSTHDFTSYLICWLISPMILFTFAGNILVTYIMPAIPASAILITHFYRVRPFSFKWIYLGWLSPLTLIIVVVALNTSLVNKVSDKHLISAWQQQPEWAASELIFVNKRSFSGEFYGGRAVSFTPSNQFDLLKTKKAFSNQFVNGVFIVDRGTKSDTAQQFGCQRRYSNTIKSLYFCPSSMNKKN</sequence>
<dbReference type="HOGENOM" id="CLU_019200_5_2_6"/>
<evidence type="ECO:0000256" key="6">
    <source>
        <dbReference type="ARBA" id="ARBA00022989"/>
    </source>
</evidence>
<evidence type="ECO:0000256" key="1">
    <source>
        <dbReference type="ARBA" id="ARBA00004651"/>
    </source>
</evidence>
<reference evidence="10 11" key="1">
    <citation type="journal article" date="2012" name="Stand. Genomic Sci.">
        <title>Complete genome sequence of the melanogenic marine bacterium Marinomonas mediterranea type strain (MMB-1(T)).</title>
        <authorList>
            <person name="Lucas-Elio P."/>
            <person name="Goodwin L."/>
            <person name="Woyke T."/>
            <person name="Pitluck S."/>
            <person name="Nolan M."/>
            <person name="Kyrpides N.C."/>
            <person name="Detter J.C."/>
            <person name="Copeland A."/>
            <person name="Teshima H."/>
            <person name="Bruce D."/>
            <person name="Detter C."/>
            <person name="Tapia R."/>
            <person name="Han S."/>
            <person name="Land M.L."/>
            <person name="Ivanova N."/>
            <person name="Mikhailova N."/>
            <person name="Johnston A.W."/>
            <person name="Sanchez-Amat A."/>
        </authorList>
    </citation>
    <scope>NUCLEOTIDE SEQUENCE [LARGE SCALE GENOMIC DNA]</scope>
    <source>
        <strain evidence="11">ATCC 700492 / JCM 21426 / NBRC 103028 / MMB-1</strain>
    </source>
</reference>
<feature type="transmembrane region" description="Helical" evidence="8">
    <location>
        <begin position="91"/>
        <end position="112"/>
    </location>
</feature>
<dbReference type="RefSeq" id="WP_013660696.1">
    <property type="nucleotide sequence ID" value="NC_015276.1"/>
</dbReference>
<dbReference type="PANTHER" id="PTHR33908:SF3">
    <property type="entry name" value="UNDECAPRENYL PHOSPHATE-ALPHA-4-AMINO-4-DEOXY-L-ARABINOSE ARABINOSYL TRANSFERASE"/>
    <property type="match status" value="1"/>
</dbReference>
<dbReference type="EMBL" id="CP002583">
    <property type="protein sequence ID" value="ADZ90791.1"/>
    <property type="molecule type" value="Genomic_DNA"/>
</dbReference>
<dbReference type="InterPro" id="IPR003342">
    <property type="entry name" value="ArnT-like_N"/>
</dbReference>
<name>F2JY55_MARM1</name>
<feature type="transmembrane region" description="Helical" evidence="8">
    <location>
        <begin position="216"/>
        <end position="234"/>
    </location>
</feature>
<feature type="transmembrane region" description="Helical" evidence="8">
    <location>
        <begin position="12"/>
        <end position="32"/>
    </location>
</feature>
<comment type="subcellular location">
    <subcellularLocation>
        <location evidence="1">Cell membrane</location>
        <topology evidence="1">Multi-pass membrane protein</topology>
    </subcellularLocation>
</comment>
<dbReference type="GO" id="GO:0009103">
    <property type="term" value="P:lipopolysaccharide biosynthetic process"/>
    <property type="evidence" value="ECO:0007669"/>
    <property type="project" value="UniProtKB-ARBA"/>
</dbReference>
<evidence type="ECO:0000256" key="2">
    <source>
        <dbReference type="ARBA" id="ARBA00022475"/>
    </source>
</evidence>
<dbReference type="PANTHER" id="PTHR33908">
    <property type="entry name" value="MANNOSYLTRANSFERASE YKCB-RELATED"/>
    <property type="match status" value="1"/>
</dbReference>
<gene>
    <name evidence="10" type="ordered locus">Marme_1526</name>
</gene>
<dbReference type="GO" id="GO:0005886">
    <property type="term" value="C:plasma membrane"/>
    <property type="evidence" value="ECO:0007669"/>
    <property type="project" value="UniProtKB-SubCell"/>
</dbReference>
<evidence type="ECO:0000256" key="7">
    <source>
        <dbReference type="ARBA" id="ARBA00023136"/>
    </source>
</evidence>
<dbReference type="eggNOG" id="COG1807">
    <property type="taxonomic scope" value="Bacteria"/>
</dbReference>
<keyword evidence="5 8" id="KW-0812">Transmembrane</keyword>
<evidence type="ECO:0000256" key="4">
    <source>
        <dbReference type="ARBA" id="ARBA00022679"/>
    </source>
</evidence>
<dbReference type="PATRIC" id="fig|717774.3.peg.1585"/>
<dbReference type="KEGG" id="mme:Marme_1526"/>
<dbReference type="GO" id="GO:0006493">
    <property type="term" value="P:protein O-linked glycosylation"/>
    <property type="evidence" value="ECO:0007669"/>
    <property type="project" value="InterPro"/>
</dbReference>
<dbReference type="OrthoDB" id="9775035at2"/>
<evidence type="ECO:0000256" key="8">
    <source>
        <dbReference type="SAM" id="Phobius"/>
    </source>
</evidence>
<protein>
    <submittedName>
        <fullName evidence="10">Glycosyl transferase family 39</fullName>
    </submittedName>
</protein>
<accession>F2JY55</accession>
<feature type="transmembrane region" description="Helical" evidence="8">
    <location>
        <begin position="188"/>
        <end position="210"/>
    </location>
</feature>
<keyword evidence="7 8" id="KW-0472">Membrane</keyword>
<organism evidence="10 11">
    <name type="scientific">Marinomonas mediterranea (strain ATCC 700492 / JCM 21426 / NBRC 103028 / MMB-1)</name>
    <dbReference type="NCBI Taxonomy" id="717774"/>
    <lineage>
        <taxon>Bacteria</taxon>
        <taxon>Pseudomonadati</taxon>
        <taxon>Pseudomonadota</taxon>
        <taxon>Gammaproteobacteria</taxon>
        <taxon>Oceanospirillales</taxon>
        <taxon>Oceanospirillaceae</taxon>
        <taxon>Marinomonas</taxon>
    </lineage>
</organism>
<feature type="transmembrane region" description="Helical" evidence="8">
    <location>
        <begin position="147"/>
        <end position="167"/>
    </location>
</feature>
<feature type="transmembrane region" description="Helical" evidence="8">
    <location>
        <begin position="241"/>
        <end position="258"/>
    </location>
</feature>
<dbReference type="STRING" id="717774.Marme_1526"/>
<feature type="domain" description="ArnT-like N-terminal" evidence="9">
    <location>
        <begin position="22"/>
        <end position="270"/>
    </location>
</feature>
<evidence type="ECO:0000259" key="9">
    <source>
        <dbReference type="Pfam" id="PF02366"/>
    </source>
</evidence>
<evidence type="ECO:0000256" key="5">
    <source>
        <dbReference type="ARBA" id="ARBA00022692"/>
    </source>
</evidence>